<evidence type="ECO:0000313" key="2">
    <source>
        <dbReference type="Proteomes" id="UP000198615"/>
    </source>
</evidence>
<reference evidence="1 2" key="1">
    <citation type="submission" date="2016-10" db="EMBL/GenBank/DDBJ databases">
        <authorList>
            <person name="Varghese N."/>
            <person name="Submissions S."/>
        </authorList>
    </citation>
    <scope>NUCLEOTIDE SEQUENCE [LARGE SCALE GENOMIC DNA]</scope>
    <source>
        <strain evidence="1 2">DSM 18839</strain>
    </source>
</reference>
<dbReference type="AlphaFoldDB" id="A0A8G2F5T1"/>
<organism evidence="1 2">
    <name type="scientific">Thalassobaculum litoreum DSM 18839</name>
    <dbReference type="NCBI Taxonomy" id="1123362"/>
    <lineage>
        <taxon>Bacteria</taxon>
        <taxon>Pseudomonadati</taxon>
        <taxon>Pseudomonadota</taxon>
        <taxon>Alphaproteobacteria</taxon>
        <taxon>Rhodospirillales</taxon>
        <taxon>Thalassobaculaceae</taxon>
        <taxon>Thalassobaculum</taxon>
    </lineage>
</organism>
<evidence type="ECO:0000313" key="1">
    <source>
        <dbReference type="EMBL" id="SDG57199.1"/>
    </source>
</evidence>
<protein>
    <submittedName>
        <fullName evidence="1">Uncharacterized protein</fullName>
    </submittedName>
</protein>
<dbReference type="EMBL" id="FNBW01000024">
    <property type="protein sequence ID" value="SDG57199.1"/>
    <property type="molecule type" value="Genomic_DNA"/>
</dbReference>
<dbReference type="RefSeq" id="WP_028793120.1">
    <property type="nucleotide sequence ID" value="NZ_FNBW01000024.1"/>
</dbReference>
<keyword evidence="2" id="KW-1185">Reference proteome</keyword>
<dbReference type="OrthoDB" id="7575972at2"/>
<sequence>MTSTIDRLERDILRVFRCACRHDRPDIAEFMLAALEKLDSEHANFTASSRLLIDAYRDLAETSGSGKL</sequence>
<proteinExistence type="predicted"/>
<dbReference type="Proteomes" id="UP000198615">
    <property type="component" value="Unassembled WGS sequence"/>
</dbReference>
<gene>
    <name evidence="1" type="ORF">SAMN05660686_04895</name>
</gene>
<comment type="caution">
    <text evidence="1">The sequence shown here is derived from an EMBL/GenBank/DDBJ whole genome shotgun (WGS) entry which is preliminary data.</text>
</comment>
<name>A0A8G2F5T1_9PROT</name>
<accession>A0A8G2F5T1</accession>